<protein>
    <submittedName>
        <fullName evidence="2">Uncharacterized protein</fullName>
    </submittedName>
</protein>
<dbReference type="SUPFAM" id="SSF63825">
    <property type="entry name" value="YWTD domain"/>
    <property type="match status" value="1"/>
</dbReference>
<feature type="region of interest" description="Disordered" evidence="1">
    <location>
        <begin position="1212"/>
        <end position="1281"/>
    </location>
</feature>
<evidence type="ECO:0000256" key="1">
    <source>
        <dbReference type="SAM" id="MobiDB-lite"/>
    </source>
</evidence>
<name>A0A812W9T6_SYMPI</name>
<evidence type="ECO:0000313" key="3">
    <source>
        <dbReference type="Proteomes" id="UP000649617"/>
    </source>
</evidence>
<dbReference type="Proteomes" id="UP000649617">
    <property type="component" value="Unassembled WGS sequence"/>
</dbReference>
<proteinExistence type="predicted"/>
<reference evidence="2" key="1">
    <citation type="submission" date="2021-02" db="EMBL/GenBank/DDBJ databases">
        <authorList>
            <person name="Dougan E. K."/>
            <person name="Rhodes N."/>
            <person name="Thang M."/>
            <person name="Chan C."/>
        </authorList>
    </citation>
    <scope>NUCLEOTIDE SEQUENCE</scope>
</reference>
<dbReference type="EMBL" id="CAJNIZ010043557">
    <property type="protein sequence ID" value="CAE7662890.1"/>
    <property type="molecule type" value="Genomic_DNA"/>
</dbReference>
<feature type="compositionally biased region" description="Low complexity" evidence="1">
    <location>
        <begin position="1259"/>
        <end position="1274"/>
    </location>
</feature>
<feature type="compositionally biased region" description="Polar residues" evidence="1">
    <location>
        <begin position="1216"/>
        <end position="1241"/>
    </location>
</feature>
<comment type="caution">
    <text evidence="2">The sequence shown here is derived from an EMBL/GenBank/DDBJ whole genome shotgun (WGS) entry which is preliminary data.</text>
</comment>
<gene>
    <name evidence="2" type="ORF">SPIL2461_LOCUS18049</name>
</gene>
<evidence type="ECO:0000313" key="2">
    <source>
        <dbReference type="EMBL" id="CAE7662890.1"/>
    </source>
</evidence>
<organism evidence="2 3">
    <name type="scientific">Symbiodinium pilosum</name>
    <name type="common">Dinoflagellate</name>
    <dbReference type="NCBI Taxonomy" id="2952"/>
    <lineage>
        <taxon>Eukaryota</taxon>
        <taxon>Sar</taxon>
        <taxon>Alveolata</taxon>
        <taxon>Dinophyceae</taxon>
        <taxon>Suessiales</taxon>
        <taxon>Symbiodiniaceae</taxon>
        <taxon>Symbiodinium</taxon>
    </lineage>
</organism>
<accession>A0A812W9T6</accession>
<dbReference type="OrthoDB" id="407907at2759"/>
<keyword evidence="3" id="KW-1185">Reference proteome</keyword>
<sequence>MLFWVDDLISQTKVESKLWMMTGEDASLGTRKVRYDDLDYCMEAFGTTSGTVCKPSYLINGWNTTDNTSLAERTTLSVAYDPAGEGDGEHVVGPVADKTNRQIYWITPTCATSSSRRLGVWKVKYLLDNQIIPDGSDPNPLTCANESYVYAVNRYDVDTKKYSLIYAASRADFPAPEKWTAYSWKLAFDATRKRLYWWYYAGACAVVRTCDAPLYYIDVSGLTNDGDMPTPVSVANVTDGYGHAYWDMALDDSGNVYMVDWYKIRKYDVASGSLSVLHTEDYLNTGWHFTGVSHWTGTTKMIITKTSSVTSQLWIFDTSDSSWVQFYSAVHYEFYNSGQTLYNHVVDATHGLLYVATSGGNSGGRSIIELPLAPTGQTMPYKACAAGRYNLDCPLYGIGERLVVGHMYAAFSVAGSGKSTNFAAGSADRFPAWGTSQIAVLPASGTYPTRNPCAGKAPASIDTLSARLKATTRSTCGKDATAGFDTRHIIYSIDAGDKAPNYLLRDFISLEGLATSADGGWGYDYIGQRRAYDRWQEIATGGGNDGVIPGIKSPWGYGIAVKGPAVDLVNGYVYWMSCERAALPLVCSEHALKRVPISVLETAAKMPDPVDCKVTSCPHSGSTQVLDDRYAVIEAAVELLYKQSTQLFPGNDDTVPNQVKLAIDPEAEIVYWLAPQPSTGYVSLMYLDVKGWTPSQGVFEPCDVGEVAGHYAHGSWSSLVVACDGTVLSHEVNALKQLDFANDTHVANCKAEAARWVTLSQTDPTSWKGCWDRYLDTGTASATGANVLKAMAYDPKRDQVYYAFRHTTVTESISRFSRAAGPKGPGNDEVVYSGIFYEFPPRNDKGAAFISGMALDTLNELIYVANYYGNSAKQNLAMLPLPENKFYPGDNKVEHAKYWPMDLVSDGDAPIACLYGHQSIPHSSGYGNRKCEYQGERMQQKMRHTMMDIILPDPEGISRFYITDTSNNLAVLPPKPSLLSRNAPFDWVQYFDMLPHAKISLSKLNGWNILSTPVTATDLGYQPSYDLCAELCATFWRKGKQRCVAFDWRMSNHDCEYLKDKGLLPQHTKTCGYSNSGLSCVFALVDQTDPTADDFTMWPHPCFTMPTADRDGNPWIIGESGYAPTGGWPSYVREGYSMDRERTLAFFLKPQLLESTTAAQAMRDTWRTAVPNGRWYGSTDDMNYTVGDHARNGNAIFPGDLQYEIFKNSVGGVDPDTTNPKAMPTTPASCFSSDQTVTTTSGSGGDPNPSQDSPGGGSATSTTTPSGIDTTNTSSPVLGGTADKTIGLGAPMLLLLVLMTNA</sequence>